<comment type="caution">
    <text evidence="4">The sequence shown here is derived from an EMBL/GenBank/DDBJ whole genome shotgun (WGS) entry which is preliminary data.</text>
</comment>
<keyword evidence="2" id="KW-0472">Membrane</keyword>
<feature type="domain" description="EamA" evidence="3">
    <location>
        <begin position="144"/>
        <end position="278"/>
    </location>
</feature>
<feature type="transmembrane region" description="Helical" evidence="2">
    <location>
        <begin position="114"/>
        <end position="133"/>
    </location>
</feature>
<gene>
    <name evidence="4" type="ORF">HNR25_002866</name>
</gene>
<dbReference type="RefSeq" id="WP_184635818.1">
    <property type="nucleotide sequence ID" value="NZ_BAABKT010000010.1"/>
</dbReference>
<feature type="transmembrane region" description="Helical" evidence="2">
    <location>
        <begin position="173"/>
        <end position="194"/>
    </location>
</feature>
<dbReference type="Pfam" id="PF00892">
    <property type="entry name" value="EamA"/>
    <property type="match status" value="1"/>
</dbReference>
<evidence type="ECO:0000313" key="5">
    <source>
        <dbReference type="Proteomes" id="UP000578077"/>
    </source>
</evidence>
<comment type="similarity">
    <text evidence="1">Belongs to the EamA transporter family.</text>
</comment>
<evidence type="ECO:0000259" key="3">
    <source>
        <dbReference type="Pfam" id="PF00892"/>
    </source>
</evidence>
<dbReference type="SUPFAM" id="SSF103481">
    <property type="entry name" value="Multidrug resistance efflux transporter EmrE"/>
    <property type="match status" value="2"/>
</dbReference>
<dbReference type="GO" id="GO:0016020">
    <property type="term" value="C:membrane"/>
    <property type="evidence" value="ECO:0007669"/>
    <property type="project" value="InterPro"/>
</dbReference>
<dbReference type="AlphaFoldDB" id="A0A841E7J5"/>
<sequence>MDTLAVAAVLTAALLHAVWNAIAHAITDRLVGFALIGAGGTAIGALAAPFAGTPDPAAWPALLVSVSLHIAYMGGLMLCYRLGDFGQVYPLARGTAPWAVALAAAALLGEHLPPVRLCGVLVVSAGLCALAFAHGRPTRARLPAIGAALATGLMIAAYTLVDGFGVRASGDPLAYVSWMMLLQGPFYGLVALVVRRGRLTAQVRPVWRIGLLGGALSTTAYGLVLWAQTIGTLAGVAALRETGIVFGALIGTVFFGERFGRVRAAAAAGVAIGAVLLNA</sequence>
<accession>A0A841E7J5</accession>
<evidence type="ECO:0000256" key="1">
    <source>
        <dbReference type="ARBA" id="ARBA00007362"/>
    </source>
</evidence>
<keyword evidence="2" id="KW-0812">Transmembrane</keyword>
<feature type="transmembrane region" description="Helical" evidence="2">
    <location>
        <begin position="206"/>
        <end position="227"/>
    </location>
</feature>
<reference evidence="4 5" key="1">
    <citation type="submission" date="2020-08" db="EMBL/GenBank/DDBJ databases">
        <title>Sequencing the genomes of 1000 actinobacteria strains.</title>
        <authorList>
            <person name="Klenk H.-P."/>
        </authorList>
    </citation>
    <scope>NUCLEOTIDE SEQUENCE [LARGE SCALE GENOMIC DNA]</scope>
    <source>
        <strain evidence="4 5">DSM 44593</strain>
    </source>
</reference>
<keyword evidence="2" id="KW-1133">Transmembrane helix</keyword>
<evidence type="ECO:0000256" key="2">
    <source>
        <dbReference type="SAM" id="Phobius"/>
    </source>
</evidence>
<keyword evidence="5" id="KW-1185">Reference proteome</keyword>
<feature type="transmembrane region" description="Helical" evidence="2">
    <location>
        <begin position="57"/>
        <end position="79"/>
    </location>
</feature>
<feature type="transmembrane region" description="Helical" evidence="2">
    <location>
        <begin position="233"/>
        <end position="255"/>
    </location>
</feature>
<feature type="transmembrane region" description="Helical" evidence="2">
    <location>
        <begin position="140"/>
        <end position="161"/>
    </location>
</feature>
<proteinExistence type="inferred from homology"/>
<dbReference type="Gene3D" id="1.10.3730.20">
    <property type="match status" value="1"/>
</dbReference>
<organism evidence="4 5">
    <name type="scientific">Streptomonospora salina</name>
    <dbReference type="NCBI Taxonomy" id="104205"/>
    <lineage>
        <taxon>Bacteria</taxon>
        <taxon>Bacillati</taxon>
        <taxon>Actinomycetota</taxon>
        <taxon>Actinomycetes</taxon>
        <taxon>Streptosporangiales</taxon>
        <taxon>Nocardiopsidaceae</taxon>
        <taxon>Streptomonospora</taxon>
    </lineage>
</organism>
<feature type="transmembrane region" description="Helical" evidence="2">
    <location>
        <begin position="91"/>
        <end position="108"/>
    </location>
</feature>
<dbReference type="EMBL" id="JACHLY010000001">
    <property type="protein sequence ID" value="MBB5999115.1"/>
    <property type="molecule type" value="Genomic_DNA"/>
</dbReference>
<name>A0A841E7J5_9ACTN</name>
<dbReference type="Proteomes" id="UP000578077">
    <property type="component" value="Unassembled WGS sequence"/>
</dbReference>
<protein>
    <submittedName>
        <fullName evidence="4">Drug/metabolite transporter (DMT)-like permease</fullName>
    </submittedName>
</protein>
<dbReference type="InterPro" id="IPR037185">
    <property type="entry name" value="EmrE-like"/>
</dbReference>
<evidence type="ECO:0000313" key="4">
    <source>
        <dbReference type="EMBL" id="MBB5999115.1"/>
    </source>
</evidence>
<dbReference type="InterPro" id="IPR000620">
    <property type="entry name" value="EamA_dom"/>
</dbReference>